<dbReference type="GO" id="GO:0003677">
    <property type="term" value="F:DNA binding"/>
    <property type="evidence" value="ECO:0007669"/>
    <property type="project" value="InterPro"/>
</dbReference>
<feature type="domain" description="RNA polymerase subunit H/Rpb5 C-terminal" evidence="2">
    <location>
        <begin position="133"/>
        <end position="198"/>
    </location>
</feature>
<dbReference type="SUPFAM" id="SSF55287">
    <property type="entry name" value="RPB5-like RNA polymerase subunit"/>
    <property type="match status" value="1"/>
</dbReference>
<sequence length="207" mass="24190">MASYENLSISVEYNSKEIYQITIENILKMLKRRNLIDSVEDEYKKLEKDIGNKLIYSLILNNNTTCGIYFLNIKISTIVVNSPLDDYLSNNTEVNKIIIAKEVTKKVIKQITTEYKNTEFFFEYEMLEDLPNKVYIPEHKILNNAEKEELLSKFTESELSRIIVTDIMSRYYGAKIGDIFRICRPSFTSGKNIFYRKVVNGSLDILF</sequence>
<dbReference type="PANTHER" id="PTHR10535">
    <property type="entry name" value="DNA-DIRECTED RNA POLYMERASES I, II, AND III SUBUNIT RPABC1"/>
    <property type="match status" value="1"/>
</dbReference>
<dbReference type="Pfam" id="PF01191">
    <property type="entry name" value="RNA_pol_Rpb5_C"/>
    <property type="match status" value="1"/>
</dbReference>
<dbReference type="GO" id="GO:0006366">
    <property type="term" value="P:transcription by RNA polymerase II"/>
    <property type="evidence" value="ECO:0007669"/>
    <property type="project" value="TreeGrafter"/>
</dbReference>
<dbReference type="PANTHER" id="PTHR10535:SF0">
    <property type="entry name" value="DNA-DIRECTED RNA POLYMERASES I, II, AND III SUBUNIT RPABC1"/>
    <property type="match status" value="1"/>
</dbReference>
<dbReference type="InterPro" id="IPR000783">
    <property type="entry name" value="RNA_pol_subH/Rpb5_C"/>
</dbReference>
<accession>A0A6C0EE09</accession>
<protein>
    <recommendedName>
        <fullName evidence="2">RNA polymerase subunit H/Rpb5 C-terminal domain-containing protein</fullName>
    </recommendedName>
</protein>
<dbReference type="GO" id="GO:0006362">
    <property type="term" value="P:transcription elongation by RNA polymerase I"/>
    <property type="evidence" value="ECO:0007669"/>
    <property type="project" value="TreeGrafter"/>
</dbReference>
<dbReference type="AlphaFoldDB" id="A0A6C0EE09"/>
<keyword evidence="1" id="KW-0804">Transcription</keyword>
<evidence type="ECO:0000256" key="1">
    <source>
        <dbReference type="ARBA" id="ARBA00023163"/>
    </source>
</evidence>
<dbReference type="InterPro" id="IPR035913">
    <property type="entry name" value="RPB5-like_sf"/>
</dbReference>
<organism evidence="3">
    <name type="scientific">viral metagenome</name>
    <dbReference type="NCBI Taxonomy" id="1070528"/>
    <lineage>
        <taxon>unclassified sequences</taxon>
        <taxon>metagenomes</taxon>
        <taxon>organismal metagenomes</taxon>
    </lineage>
</organism>
<dbReference type="InterPro" id="IPR014381">
    <property type="entry name" value="Arch_Rpo5/euc_Rpb5"/>
</dbReference>
<dbReference type="GO" id="GO:0005665">
    <property type="term" value="C:RNA polymerase II, core complex"/>
    <property type="evidence" value="ECO:0007669"/>
    <property type="project" value="TreeGrafter"/>
</dbReference>
<dbReference type="GO" id="GO:0005666">
    <property type="term" value="C:RNA polymerase III complex"/>
    <property type="evidence" value="ECO:0007669"/>
    <property type="project" value="TreeGrafter"/>
</dbReference>
<evidence type="ECO:0000313" key="3">
    <source>
        <dbReference type="EMBL" id="QHT27148.1"/>
    </source>
</evidence>
<dbReference type="GO" id="GO:0003899">
    <property type="term" value="F:DNA-directed RNA polymerase activity"/>
    <property type="evidence" value="ECO:0007669"/>
    <property type="project" value="InterPro"/>
</dbReference>
<evidence type="ECO:0000259" key="2">
    <source>
        <dbReference type="Pfam" id="PF01191"/>
    </source>
</evidence>
<proteinExistence type="predicted"/>
<dbReference type="GO" id="GO:0042797">
    <property type="term" value="P:tRNA transcription by RNA polymerase III"/>
    <property type="evidence" value="ECO:0007669"/>
    <property type="project" value="TreeGrafter"/>
</dbReference>
<dbReference type="Gene3D" id="3.90.940.20">
    <property type="entry name" value="RPB5-like RNA polymerase subunit"/>
    <property type="match status" value="1"/>
</dbReference>
<name>A0A6C0EE09_9ZZZZ</name>
<dbReference type="EMBL" id="MN739812">
    <property type="protein sequence ID" value="QHT27148.1"/>
    <property type="molecule type" value="Genomic_DNA"/>
</dbReference>
<reference evidence="3" key="1">
    <citation type="journal article" date="2020" name="Nature">
        <title>Giant virus diversity and host interactions through global metagenomics.</title>
        <authorList>
            <person name="Schulz F."/>
            <person name="Roux S."/>
            <person name="Paez-Espino D."/>
            <person name="Jungbluth S."/>
            <person name="Walsh D.A."/>
            <person name="Denef V.J."/>
            <person name="McMahon K.D."/>
            <person name="Konstantinidis K.T."/>
            <person name="Eloe-Fadrosh E.A."/>
            <person name="Kyrpides N.C."/>
            <person name="Woyke T."/>
        </authorList>
    </citation>
    <scope>NUCLEOTIDE SEQUENCE</scope>
    <source>
        <strain evidence="3">GVMAG-M-3300023179-2</strain>
    </source>
</reference>
<dbReference type="GO" id="GO:0005736">
    <property type="term" value="C:RNA polymerase I complex"/>
    <property type="evidence" value="ECO:0007669"/>
    <property type="project" value="TreeGrafter"/>
</dbReference>